<proteinExistence type="predicted"/>
<name>A0A922DZ49_CARIL</name>
<dbReference type="AlphaFoldDB" id="A0A922DZ49"/>
<sequence length="188" mass="21852">MTIFVLDDWRVRLQALGSIGFKKKEKACLCPLAIKIWYSIIAQFLVPCGAGIYLLFISLLLIVKISLYLSVIFVSSEFTFSFFLLEFIFYSSLSCSQIYITMLPEDAECILNTEDLDIPDNNHVFFHVHIPDPFKPTYKQLIEEYLVLRKAREPLRTTFITEADMYRYNPIELTRAGVKRRRVETGAE</sequence>
<keyword evidence="1" id="KW-0472">Membrane</keyword>
<dbReference type="Proteomes" id="UP000811246">
    <property type="component" value="Chromosome 10"/>
</dbReference>
<keyword evidence="1" id="KW-1133">Transmembrane helix</keyword>
<dbReference type="EMBL" id="CM031834">
    <property type="protein sequence ID" value="KAG6692747.1"/>
    <property type="molecule type" value="Genomic_DNA"/>
</dbReference>
<protein>
    <submittedName>
        <fullName evidence="2">Uncharacterized protein</fullName>
    </submittedName>
</protein>
<evidence type="ECO:0000313" key="3">
    <source>
        <dbReference type="Proteomes" id="UP000811246"/>
    </source>
</evidence>
<organism evidence="2 3">
    <name type="scientific">Carya illinoinensis</name>
    <name type="common">Pecan</name>
    <dbReference type="NCBI Taxonomy" id="32201"/>
    <lineage>
        <taxon>Eukaryota</taxon>
        <taxon>Viridiplantae</taxon>
        <taxon>Streptophyta</taxon>
        <taxon>Embryophyta</taxon>
        <taxon>Tracheophyta</taxon>
        <taxon>Spermatophyta</taxon>
        <taxon>Magnoliopsida</taxon>
        <taxon>eudicotyledons</taxon>
        <taxon>Gunneridae</taxon>
        <taxon>Pentapetalae</taxon>
        <taxon>rosids</taxon>
        <taxon>fabids</taxon>
        <taxon>Fagales</taxon>
        <taxon>Juglandaceae</taxon>
        <taxon>Carya</taxon>
    </lineage>
</organism>
<evidence type="ECO:0000256" key="1">
    <source>
        <dbReference type="SAM" id="Phobius"/>
    </source>
</evidence>
<keyword evidence="1" id="KW-0812">Transmembrane</keyword>
<reference evidence="2" key="1">
    <citation type="submission" date="2021-01" db="EMBL/GenBank/DDBJ databases">
        <authorList>
            <person name="Lovell J.T."/>
            <person name="Bentley N."/>
            <person name="Bhattarai G."/>
            <person name="Jenkins J.W."/>
            <person name="Sreedasyam A."/>
            <person name="Alarcon Y."/>
            <person name="Bock C."/>
            <person name="Boston L."/>
            <person name="Carlson J."/>
            <person name="Cervantes K."/>
            <person name="Clermont K."/>
            <person name="Krom N."/>
            <person name="Kubenka K."/>
            <person name="Mamidi S."/>
            <person name="Mattison C."/>
            <person name="Monteros M."/>
            <person name="Pisani C."/>
            <person name="Plott C."/>
            <person name="Rajasekar S."/>
            <person name="Rhein H.S."/>
            <person name="Rohla C."/>
            <person name="Song M."/>
            <person name="Hilaire R.S."/>
            <person name="Shu S."/>
            <person name="Wells L."/>
            <person name="Wang X."/>
            <person name="Webber J."/>
            <person name="Heerema R.J."/>
            <person name="Klein P."/>
            <person name="Conner P."/>
            <person name="Grauke L."/>
            <person name="Grimwood J."/>
            <person name="Schmutz J."/>
            <person name="Randall J.J."/>
        </authorList>
    </citation>
    <scope>NUCLEOTIDE SEQUENCE</scope>
    <source>
        <tissue evidence="2">Leaf</tissue>
    </source>
</reference>
<feature type="transmembrane region" description="Helical" evidence="1">
    <location>
        <begin position="67"/>
        <end position="90"/>
    </location>
</feature>
<evidence type="ECO:0000313" key="2">
    <source>
        <dbReference type="EMBL" id="KAG6692747.1"/>
    </source>
</evidence>
<feature type="transmembrane region" description="Helical" evidence="1">
    <location>
        <begin position="36"/>
        <end position="60"/>
    </location>
</feature>
<gene>
    <name evidence="2" type="ORF">I3842_10G130300</name>
</gene>
<comment type="caution">
    <text evidence="2">The sequence shown here is derived from an EMBL/GenBank/DDBJ whole genome shotgun (WGS) entry which is preliminary data.</text>
</comment>
<accession>A0A922DZ49</accession>